<proteinExistence type="predicted"/>
<dbReference type="Pfam" id="PF05986">
    <property type="entry name" value="ADAMTS_spacer1"/>
    <property type="match status" value="1"/>
</dbReference>
<dbReference type="PANTHER" id="PTHR13723">
    <property type="entry name" value="ADAMTS A DISINTEGRIN AND METALLOPROTEASE WITH THROMBOSPONDIN MOTIFS PROTEASE"/>
    <property type="match status" value="1"/>
</dbReference>
<evidence type="ECO:0000313" key="5">
    <source>
        <dbReference type="Ensembl" id="ENSSPUP00000009683.1"/>
    </source>
</evidence>
<evidence type="ECO:0000313" key="6">
    <source>
        <dbReference type="Proteomes" id="UP000694392"/>
    </source>
</evidence>
<dbReference type="GO" id="GO:0005576">
    <property type="term" value="C:extracellular region"/>
    <property type="evidence" value="ECO:0007669"/>
    <property type="project" value="UniProtKB-SubCell"/>
</dbReference>
<dbReference type="GO" id="GO:0030198">
    <property type="term" value="P:extracellular matrix organization"/>
    <property type="evidence" value="ECO:0007669"/>
    <property type="project" value="TreeGrafter"/>
</dbReference>
<evidence type="ECO:0000256" key="2">
    <source>
        <dbReference type="ARBA" id="ARBA00022525"/>
    </source>
</evidence>
<protein>
    <submittedName>
        <fullName evidence="5">Thrombospondin type 1 domain containing 4</fullName>
    </submittedName>
</protein>
<dbReference type="PANTHER" id="PTHR13723:SF16">
    <property type="entry name" value="THROMBOSPONDIN TYPE-1 DOMAIN-CONTAINING PROTEIN 4"/>
    <property type="match status" value="1"/>
</dbReference>
<evidence type="ECO:0000256" key="3">
    <source>
        <dbReference type="SAM" id="SignalP"/>
    </source>
</evidence>
<keyword evidence="3" id="KW-0732">Signal</keyword>
<dbReference type="Ensembl" id="ENSSPUT00000010327.1">
    <property type="protein sequence ID" value="ENSSPUP00000009683.1"/>
    <property type="gene ID" value="ENSSPUG00000007496.1"/>
</dbReference>
<reference evidence="5" key="2">
    <citation type="submission" date="2025-09" db="UniProtKB">
        <authorList>
            <consortium name="Ensembl"/>
        </authorList>
    </citation>
    <scope>IDENTIFICATION</scope>
</reference>
<keyword evidence="2" id="KW-0964">Secreted</keyword>
<dbReference type="InterPro" id="IPR050439">
    <property type="entry name" value="ADAMTS_ADAMTS-like"/>
</dbReference>
<gene>
    <name evidence="5" type="primary">THSD4</name>
</gene>
<dbReference type="GO" id="GO:0004222">
    <property type="term" value="F:metalloendopeptidase activity"/>
    <property type="evidence" value="ECO:0007669"/>
    <property type="project" value="TreeGrafter"/>
</dbReference>
<feature type="signal peptide" evidence="3">
    <location>
        <begin position="1"/>
        <end position="19"/>
    </location>
</feature>
<evidence type="ECO:0000256" key="1">
    <source>
        <dbReference type="ARBA" id="ARBA00004613"/>
    </source>
</evidence>
<feature type="chain" id="PRO_5034772896" evidence="3">
    <location>
        <begin position="20"/>
        <end position="189"/>
    </location>
</feature>
<dbReference type="FunFam" id="2.60.120.830:FF:000001">
    <property type="entry name" value="A disintegrin and metalloproteinase with thrombospondin motifs 1"/>
    <property type="match status" value="1"/>
</dbReference>
<name>A0A8D0GQE8_SPHPU</name>
<dbReference type="Proteomes" id="UP000694392">
    <property type="component" value="Unplaced"/>
</dbReference>
<dbReference type="GO" id="GO:0031012">
    <property type="term" value="C:extracellular matrix"/>
    <property type="evidence" value="ECO:0007669"/>
    <property type="project" value="TreeGrafter"/>
</dbReference>
<dbReference type="InterPro" id="IPR010294">
    <property type="entry name" value="ADAMTS_spacer1"/>
</dbReference>
<feature type="domain" description="ADAMTS/ADAMTS-like Spacer 1" evidence="4">
    <location>
        <begin position="54"/>
        <end position="168"/>
    </location>
</feature>
<reference evidence="5" key="1">
    <citation type="submission" date="2025-08" db="UniProtKB">
        <authorList>
            <consortium name="Ensembl"/>
        </authorList>
    </citation>
    <scope>IDENTIFICATION</scope>
</reference>
<dbReference type="GO" id="GO:0006508">
    <property type="term" value="P:proteolysis"/>
    <property type="evidence" value="ECO:0007669"/>
    <property type="project" value="TreeGrafter"/>
</dbReference>
<dbReference type="Gene3D" id="2.60.120.830">
    <property type="match status" value="1"/>
</dbReference>
<accession>A0A8D0GQE8</accession>
<comment type="subcellular location">
    <subcellularLocation>
        <location evidence="1">Secreted</location>
    </subcellularLocation>
</comment>
<evidence type="ECO:0000259" key="4">
    <source>
        <dbReference type="Pfam" id="PF05986"/>
    </source>
</evidence>
<dbReference type="GeneTree" id="ENSGT00940000156594"/>
<keyword evidence="6" id="KW-1185">Reference proteome</keyword>
<sequence length="189" mass="20658">MFVSYLILTLLYFQTAVLARPGGESIGCDDYLGSDKVVDKCGICGGDNTACQVVSGVFKHTLTNLGYHKIVEIPEGATKINITEMSKSNNYLALRSRSGRSIINGNWAIDRPGRYEGGGTIFTYKRPNEISSTAGESFLADGPTNEILDVYMIHQQPNPGIHYEYVIPGANVISPQLPPHRRPGMSNTF</sequence>
<organism evidence="5 6">
    <name type="scientific">Sphenodon punctatus</name>
    <name type="common">Tuatara</name>
    <name type="synonym">Hatteria punctata</name>
    <dbReference type="NCBI Taxonomy" id="8508"/>
    <lineage>
        <taxon>Eukaryota</taxon>
        <taxon>Metazoa</taxon>
        <taxon>Chordata</taxon>
        <taxon>Craniata</taxon>
        <taxon>Vertebrata</taxon>
        <taxon>Euteleostomi</taxon>
        <taxon>Lepidosauria</taxon>
        <taxon>Sphenodontia</taxon>
        <taxon>Sphenodontidae</taxon>
        <taxon>Sphenodon</taxon>
    </lineage>
</organism>
<dbReference type="AlphaFoldDB" id="A0A8D0GQE8"/>